<gene>
    <name evidence="1" type="ORF">B5E41_13420</name>
</gene>
<dbReference type="RefSeq" id="WP_088394256.1">
    <property type="nucleotide sequence ID" value="NZ_MXPU01000007.1"/>
</dbReference>
<accession>A0A246DWG8</accession>
<sequence>MVTARRFQEIKGWSPGYINVTPEHVTIMAECTVCGTAREFARESLPGHLHFSLISEIEPHLKCVSCGAKAGKLRFGSYVGGD</sequence>
<reference evidence="1 2" key="1">
    <citation type="submission" date="2017-03" db="EMBL/GenBank/DDBJ databases">
        <title>Genome of strain Rhizobium sp. CNPSo 668.</title>
        <authorList>
            <person name="Ribeiro R."/>
        </authorList>
    </citation>
    <scope>NUCLEOTIDE SEQUENCE [LARGE SCALE GENOMIC DNA]</scope>
    <source>
        <strain evidence="1 2">CNPSo 668</strain>
    </source>
</reference>
<evidence type="ECO:0000313" key="1">
    <source>
        <dbReference type="EMBL" id="OWO94735.1"/>
    </source>
</evidence>
<dbReference type="EMBL" id="MXPU01000007">
    <property type="protein sequence ID" value="OWO94735.1"/>
    <property type="molecule type" value="Genomic_DNA"/>
</dbReference>
<organism evidence="1 2">
    <name type="scientific">Rhizobium esperanzae</name>
    <dbReference type="NCBI Taxonomy" id="1967781"/>
    <lineage>
        <taxon>Bacteria</taxon>
        <taxon>Pseudomonadati</taxon>
        <taxon>Pseudomonadota</taxon>
        <taxon>Alphaproteobacteria</taxon>
        <taxon>Hyphomicrobiales</taxon>
        <taxon>Rhizobiaceae</taxon>
        <taxon>Rhizobium/Agrobacterium group</taxon>
        <taxon>Rhizobium</taxon>
    </lineage>
</organism>
<protein>
    <submittedName>
        <fullName evidence="1">Uncharacterized protein</fullName>
    </submittedName>
</protein>
<name>A0A246DWG8_9HYPH</name>
<evidence type="ECO:0000313" key="2">
    <source>
        <dbReference type="Proteomes" id="UP000197269"/>
    </source>
</evidence>
<dbReference type="Proteomes" id="UP000197269">
    <property type="component" value="Unassembled WGS sequence"/>
</dbReference>
<comment type="caution">
    <text evidence="1">The sequence shown here is derived from an EMBL/GenBank/DDBJ whole genome shotgun (WGS) entry which is preliminary data.</text>
</comment>
<proteinExistence type="predicted"/>
<dbReference type="AlphaFoldDB" id="A0A246DWG8"/>